<evidence type="ECO:0000256" key="12">
    <source>
        <dbReference type="ARBA" id="ARBA00023303"/>
    </source>
</evidence>
<evidence type="ECO:0000256" key="6">
    <source>
        <dbReference type="ARBA" id="ARBA00022989"/>
    </source>
</evidence>
<dbReference type="GO" id="GO:0016020">
    <property type="term" value="C:membrane"/>
    <property type="evidence" value="ECO:0007669"/>
    <property type="project" value="UniProtKB-SubCell"/>
</dbReference>
<evidence type="ECO:0000313" key="14">
    <source>
        <dbReference type="EMBL" id="RCN26104.1"/>
    </source>
</evidence>
<keyword evidence="10" id="KW-0325">Glycoprotein</keyword>
<keyword evidence="7" id="KW-0915">Sodium</keyword>
<dbReference type="Pfam" id="PF00858">
    <property type="entry name" value="ASC"/>
    <property type="match status" value="1"/>
</dbReference>
<organism evidence="14 15">
    <name type="scientific">Ancylostoma caninum</name>
    <name type="common">Dog hookworm</name>
    <dbReference type="NCBI Taxonomy" id="29170"/>
    <lineage>
        <taxon>Eukaryota</taxon>
        <taxon>Metazoa</taxon>
        <taxon>Ecdysozoa</taxon>
        <taxon>Nematoda</taxon>
        <taxon>Chromadorea</taxon>
        <taxon>Rhabditida</taxon>
        <taxon>Rhabditina</taxon>
        <taxon>Rhabditomorpha</taxon>
        <taxon>Strongyloidea</taxon>
        <taxon>Ancylostomatidae</taxon>
        <taxon>Ancylostomatinae</taxon>
        <taxon>Ancylostoma</taxon>
    </lineage>
</organism>
<keyword evidence="4 13" id="KW-0894">Sodium channel</keyword>
<dbReference type="GO" id="GO:0005272">
    <property type="term" value="F:sodium channel activity"/>
    <property type="evidence" value="ECO:0007669"/>
    <property type="project" value="UniProtKB-KW"/>
</dbReference>
<evidence type="ECO:0000313" key="15">
    <source>
        <dbReference type="Proteomes" id="UP000252519"/>
    </source>
</evidence>
<evidence type="ECO:0000256" key="7">
    <source>
        <dbReference type="ARBA" id="ARBA00023053"/>
    </source>
</evidence>
<keyword evidence="8 13" id="KW-0406">Ion transport</keyword>
<evidence type="ECO:0000256" key="10">
    <source>
        <dbReference type="ARBA" id="ARBA00023180"/>
    </source>
</evidence>
<keyword evidence="6" id="KW-1133">Transmembrane helix</keyword>
<keyword evidence="12 13" id="KW-0407">Ion channel</keyword>
<dbReference type="Proteomes" id="UP000252519">
    <property type="component" value="Unassembled WGS sequence"/>
</dbReference>
<evidence type="ECO:0000256" key="8">
    <source>
        <dbReference type="ARBA" id="ARBA00023065"/>
    </source>
</evidence>
<evidence type="ECO:0000256" key="2">
    <source>
        <dbReference type="ARBA" id="ARBA00007193"/>
    </source>
</evidence>
<comment type="caution">
    <text evidence="14">The sequence shown here is derived from an EMBL/GenBank/DDBJ whole genome shotgun (WGS) entry which is preliminary data.</text>
</comment>
<gene>
    <name evidence="14" type="ORF">ANCCAN_28176</name>
</gene>
<dbReference type="STRING" id="29170.A0A368F1X1"/>
<dbReference type="InterPro" id="IPR001873">
    <property type="entry name" value="ENaC"/>
</dbReference>
<dbReference type="OrthoDB" id="6238402at2759"/>
<keyword evidence="11 13" id="KW-0739">Sodium transport</keyword>
<evidence type="ECO:0000256" key="3">
    <source>
        <dbReference type="ARBA" id="ARBA00022448"/>
    </source>
</evidence>
<comment type="similarity">
    <text evidence="2 13">Belongs to the amiloride-sensitive sodium channel (TC 1.A.6) family.</text>
</comment>
<evidence type="ECO:0000256" key="11">
    <source>
        <dbReference type="ARBA" id="ARBA00023201"/>
    </source>
</evidence>
<name>A0A368F1X1_ANCCA</name>
<protein>
    <submittedName>
        <fullName evidence="14">Uncharacterized protein</fullName>
    </submittedName>
</protein>
<keyword evidence="5 13" id="KW-0812">Transmembrane</keyword>
<keyword evidence="3 13" id="KW-0813">Transport</keyword>
<accession>A0A368F1X1</accession>
<dbReference type="EMBL" id="JOJR01009332">
    <property type="protein sequence ID" value="RCN26104.1"/>
    <property type="molecule type" value="Genomic_DNA"/>
</dbReference>
<evidence type="ECO:0000256" key="5">
    <source>
        <dbReference type="ARBA" id="ARBA00022692"/>
    </source>
</evidence>
<keyword evidence="15" id="KW-1185">Reference proteome</keyword>
<sequence length="114" mass="12756">MICVVCQTSVLTYQIISIFQLKFENAPFPSITLCNLNPYKKSAINQNPETKAMIDAYSKRISTGDKSEGIAAALASHLHSRGDKFNIFHSIFHCVSIRFKCVVHSTFFPSNIRG</sequence>
<evidence type="ECO:0000256" key="4">
    <source>
        <dbReference type="ARBA" id="ARBA00022461"/>
    </source>
</evidence>
<comment type="subcellular location">
    <subcellularLocation>
        <location evidence="1">Membrane</location>
        <topology evidence="1">Multi-pass membrane protein</topology>
    </subcellularLocation>
</comment>
<evidence type="ECO:0000256" key="1">
    <source>
        <dbReference type="ARBA" id="ARBA00004141"/>
    </source>
</evidence>
<reference evidence="14 15" key="1">
    <citation type="submission" date="2014-10" db="EMBL/GenBank/DDBJ databases">
        <title>Draft genome of the hookworm Ancylostoma caninum.</title>
        <authorList>
            <person name="Mitreva M."/>
        </authorList>
    </citation>
    <scope>NUCLEOTIDE SEQUENCE [LARGE SCALE GENOMIC DNA]</scope>
    <source>
        <strain evidence="14 15">Baltimore</strain>
    </source>
</reference>
<keyword evidence="9" id="KW-0472">Membrane</keyword>
<proteinExistence type="inferred from homology"/>
<dbReference type="AlphaFoldDB" id="A0A368F1X1"/>
<evidence type="ECO:0000256" key="9">
    <source>
        <dbReference type="ARBA" id="ARBA00023136"/>
    </source>
</evidence>
<evidence type="ECO:0000256" key="13">
    <source>
        <dbReference type="RuleBase" id="RU000679"/>
    </source>
</evidence>